<dbReference type="InterPro" id="IPR002347">
    <property type="entry name" value="SDR_fam"/>
</dbReference>
<gene>
    <name evidence="4" type="ORF">ACFPZ3_19360</name>
</gene>
<dbReference type="Pfam" id="PF00106">
    <property type="entry name" value="adh_short"/>
    <property type="match status" value="1"/>
</dbReference>
<organism evidence="4 5">
    <name type="scientific">Nonomuraea insulae</name>
    <dbReference type="NCBI Taxonomy" id="1616787"/>
    <lineage>
        <taxon>Bacteria</taxon>
        <taxon>Bacillati</taxon>
        <taxon>Actinomycetota</taxon>
        <taxon>Actinomycetes</taxon>
        <taxon>Streptosporangiales</taxon>
        <taxon>Streptosporangiaceae</taxon>
        <taxon>Nonomuraea</taxon>
    </lineage>
</organism>
<reference evidence="5" key="1">
    <citation type="journal article" date="2019" name="Int. J. Syst. Evol. Microbiol.">
        <title>The Global Catalogue of Microorganisms (GCM) 10K type strain sequencing project: providing services to taxonomists for standard genome sequencing and annotation.</title>
        <authorList>
            <consortium name="The Broad Institute Genomics Platform"/>
            <consortium name="The Broad Institute Genome Sequencing Center for Infectious Disease"/>
            <person name="Wu L."/>
            <person name="Ma J."/>
        </authorList>
    </citation>
    <scope>NUCLEOTIDE SEQUENCE [LARGE SCALE GENOMIC DNA]</scope>
    <source>
        <strain evidence="5">CCUG 53903</strain>
    </source>
</reference>
<dbReference type="PANTHER" id="PTHR44169:SF6">
    <property type="entry name" value="NADPH-DEPENDENT 1-ACYLDIHYDROXYACETONE PHOSPHATE REDUCTASE"/>
    <property type="match status" value="1"/>
</dbReference>
<comment type="similarity">
    <text evidence="1 3">Belongs to the short-chain dehydrogenases/reductases (SDR) family.</text>
</comment>
<name>A0ABW1CJV6_9ACTN</name>
<accession>A0ABW1CJV6</accession>
<protein>
    <submittedName>
        <fullName evidence="4">Oxidoreductase</fullName>
    </submittedName>
</protein>
<evidence type="ECO:0000313" key="5">
    <source>
        <dbReference type="Proteomes" id="UP001596058"/>
    </source>
</evidence>
<evidence type="ECO:0000256" key="1">
    <source>
        <dbReference type="ARBA" id="ARBA00006484"/>
    </source>
</evidence>
<dbReference type="PRINTS" id="PR00081">
    <property type="entry name" value="GDHRDH"/>
</dbReference>
<dbReference type="SUPFAM" id="SSF51735">
    <property type="entry name" value="NAD(P)-binding Rossmann-fold domains"/>
    <property type="match status" value="1"/>
</dbReference>
<dbReference type="Gene3D" id="3.40.50.720">
    <property type="entry name" value="NAD(P)-binding Rossmann-like Domain"/>
    <property type="match status" value="1"/>
</dbReference>
<dbReference type="CDD" id="cd05374">
    <property type="entry name" value="17beta-HSD-like_SDR_c"/>
    <property type="match status" value="1"/>
</dbReference>
<evidence type="ECO:0000313" key="4">
    <source>
        <dbReference type="EMBL" id="MFC5826029.1"/>
    </source>
</evidence>
<dbReference type="RefSeq" id="WP_379515538.1">
    <property type="nucleotide sequence ID" value="NZ_JBHSPA010000023.1"/>
</dbReference>
<dbReference type="Proteomes" id="UP001596058">
    <property type="component" value="Unassembled WGS sequence"/>
</dbReference>
<proteinExistence type="inferred from homology"/>
<dbReference type="InterPro" id="IPR036291">
    <property type="entry name" value="NAD(P)-bd_dom_sf"/>
</dbReference>
<dbReference type="PRINTS" id="PR00080">
    <property type="entry name" value="SDRFAMILY"/>
</dbReference>
<evidence type="ECO:0000256" key="3">
    <source>
        <dbReference type="RuleBase" id="RU000363"/>
    </source>
</evidence>
<dbReference type="EMBL" id="JBHSPA010000023">
    <property type="protein sequence ID" value="MFC5826029.1"/>
    <property type="molecule type" value="Genomic_DNA"/>
</dbReference>
<sequence length="271" mass="29797">MAAKICLVTGASSGIGRATALELREAGHIVYGAARRVQRMDELRQAGGHPVAMDVTRDDDLDRVVRTVLDEQQRIDVLINNAGIGLHGALEDVPVERARHLFDVNVFGPARLIQLALPYLREQRSGTIVNVSSIAGEISLPLVGWYHASKHALESYSDSLRQECKPFGIDVVVIQPGIIKTEFEEDTPRELRAVSGRGPYAKLAESMASRAENATKASDPAVVAKTIRRLLESPKPRVRYPVGYLARTILALNKLLPDRTFDSMVTKIDRT</sequence>
<comment type="caution">
    <text evidence="4">The sequence shown here is derived from an EMBL/GenBank/DDBJ whole genome shotgun (WGS) entry which is preliminary data.</text>
</comment>
<dbReference type="NCBIfam" id="NF004826">
    <property type="entry name" value="PRK06182.1"/>
    <property type="match status" value="1"/>
</dbReference>
<keyword evidence="5" id="KW-1185">Reference proteome</keyword>
<keyword evidence="2" id="KW-0560">Oxidoreductase</keyword>
<dbReference type="PANTHER" id="PTHR44169">
    <property type="entry name" value="NADPH-DEPENDENT 1-ACYLDIHYDROXYACETONE PHOSPHATE REDUCTASE"/>
    <property type="match status" value="1"/>
</dbReference>
<evidence type="ECO:0000256" key="2">
    <source>
        <dbReference type="ARBA" id="ARBA00023002"/>
    </source>
</evidence>